<gene>
    <name evidence="12" type="ORF">jhhlp_002430</name>
</gene>
<feature type="transmembrane region" description="Helical" evidence="10">
    <location>
        <begin position="106"/>
        <end position="129"/>
    </location>
</feature>
<dbReference type="GO" id="GO:0016020">
    <property type="term" value="C:membrane"/>
    <property type="evidence" value="ECO:0007669"/>
    <property type="project" value="UniProtKB-SubCell"/>
</dbReference>
<feature type="transmembrane region" description="Helical" evidence="10">
    <location>
        <begin position="168"/>
        <end position="188"/>
    </location>
</feature>
<feature type="transmembrane region" description="Helical" evidence="10">
    <location>
        <begin position="194"/>
        <end position="221"/>
    </location>
</feature>
<dbReference type="InterPro" id="IPR005828">
    <property type="entry name" value="MFS_sugar_transport-like"/>
</dbReference>
<evidence type="ECO:0000256" key="3">
    <source>
        <dbReference type="ARBA" id="ARBA00022448"/>
    </source>
</evidence>
<evidence type="ECO:0000313" key="12">
    <source>
        <dbReference type="EMBL" id="PKS10674.1"/>
    </source>
</evidence>
<dbReference type="AlphaFoldDB" id="A0A2N3NE25"/>
<feature type="transmembrane region" description="Helical" evidence="10">
    <location>
        <begin position="25"/>
        <end position="45"/>
    </location>
</feature>
<comment type="caution">
    <text evidence="12">The sequence shown here is derived from an EMBL/GenBank/DDBJ whole genome shotgun (WGS) entry which is preliminary data.</text>
</comment>
<feature type="transmembrane region" description="Helical" evidence="10">
    <location>
        <begin position="80"/>
        <end position="99"/>
    </location>
</feature>
<evidence type="ECO:0000256" key="9">
    <source>
        <dbReference type="SAM" id="MobiDB-lite"/>
    </source>
</evidence>
<keyword evidence="5 10" id="KW-1133">Transmembrane helix</keyword>
<evidence type="ECO:0000259" key="11">
    <source>
        <dbReference type="PROSITE" id="PS50850"/>
    </source>
</evidence>
<proteinExistence type="inferred from homology"/>
<dbReference type="InterPro" id="IPR050360">
    <property type="entry name" value="MFS_Sugar_Transporters"/>
</dbReference>
<protein>
    <recommendedName>
        <fullName evidence="11">Major facilitator superfamily (MFS) profile domain-containing protein</fullName>
    </recommendedName>
</protein>
<organism evidence="12 13">
    <name type="scientific">Lomentospora prolificans</name>
    <dbReference type="NCBI Taxonomy" id="41688"/>
    <lineage>
        <taxon>Eukaryota</taxon>
        <taxon>Fungi</taxon>
        <taxon>Dikarya</taxon>
        <taxon>Ascomycota</taxon>
        <taxon>Pezizomycotina</taxon>
        <taxon>Sordariomycetes</taxon>
        <taxon>Hypocreomycetidae</taxon>
        <taxon>Microascales</taxon>
        <taxon>Microascaceae</taxon>
        <taxon>Lomentospora</taxon>
    </lineage>
</organism>
<evidence type="ECO:0000256" key="8">
    <source>
        <dbReference type="RuleBase" id="RU003346"/>
    </source>
</evidence>
<sequence>MGVTAKVLRAIVRNKAMREDPVEIYNWRVFTLVCASCFGGMLFGWDIGAIGGVLAMKETQLQFGYAGAEPAVKDKHDQDIVSTLQGGCFFACLITPWLADRYGRRWSLIVTGLIACIGVIMQTASAAVGNLPLMFVGRFFAGLGVGAASMLTPLYVSECAPRAIRGGLTSLYQLFIVTGVMISFWINYGSKAHFHGISVFVVPLILQSLPAILLSVGMFLVPESPRWCAKQDNWERTTAILSKLRQLPASHEYVQREVTDMSTQLEHERLLVGDATTKTLLKEMWLVPSNRKRAIISIMLMICQQMTGVNAVNYYAPQIFKALGLDGDLVSLLATGVYGIIKVVGCLLFLLFAADSLGRRRSLLWTSAAQAIVMFIVGIYGRVEPPVEGRPITGFGIFAIACIYLWATFFQFGWGPVCWILVSEIPTARLRALNVALGAAVQWLFNFIIARTVLEMKRTMGTAGYGMFFLFGCFCALMGVFVWFFIPETKGLSLEKMDELWGANQDQEKRMDAEREESVHEVTPAKVAT</sequence>
<evidence type="ECO:0000256" key="4">
    <source>
        <dbReference type="ARBA" id="ARBA00022692"/>
    </source>
</evidence>
<feature type="compositionally biased region" description="Basic and acidic residues" evidence="9">
    <location>
        <begin position="506"/>
        <end position="520"/>
    </location>
</feature>
<dbReference type="Gene3D" id="1.20.1250.20">
    <property type="entry name" value="MFS general substrate transporter like domains"/>
    <property type="match status" value="1"/>
</dbReference>
<dbReference type="InterPro" id="IPR020846">
    <property type="entry name" value="MFS_dom"/>
</dbReference>
<dbReference type="InParanoid" id="A0A2N3NE25"/>
<dbReference type="Proteomes" id="UP000233524">
    <property type="component" value="Unassembled WGS sequence"/>
</dbReference>
<feature type="region of interest" description="Disordered" evidence="9">
    <location>
        <begin position="506"/>
        <end position="529"/>
    </location>
</feature>
<dbReference type="PANTHER" id="PTHR48022">
    <property type="entry name" value="PLASTIDIC GLUCOSE TRANSPORTER 4"/>
    <property type="match status" value="1"/>
</dbReference>
<dbReference type="PROSITE" id="PS00216">
    <property type="entry name" value="SUGAR_TRANSPORT_1"/>
    <property type="match status" value="1"/>
</dbReference>
<dbReference type="InterPro" id="IPR003663">
    <property type="entry name" value="Sugar/inositol_transpt"/>
</dbReference>
<dbReference type="SUPFAM" id="SSF103473">
    <property type="entry name" value="MFS general substrate transporter"/>
    <property type="match status" value="1"/>
</dbReference>
<dbReference type="OrthoDB" id="508119at2759"/>
<keyword evidence="7" id="KW-0325">Glycoprotein</keyword>
<feature type="transmembrane region" description="Helical" evidence="10">
    <location>
        <begin position="135"/>
        <end position="156"/>
    </location>
</feature>
<dbReference type="PRINTS" id="PR00171">
    <property type="entry name" value="SUGRTRNSPORT"/>
</dbReference>
<feature type="transmembrane region" description="Helical" evidence="10">
    <location>
        <begin position="466"/>
        <end position="486"/>
    </location>
</feature>
<evidence type="ECO:0000256" key="7">
    <source>
        <dbReference type="ARBA" id="ARBA00023180"/>
    </source>
</evidence>
<dbReference type="GO" id="GO:0005351">
    <property type="term" value="F:carbohydrate:proton symporter activity"/>
    <property type="evidence" value="ECO:0007669"/>
    <property type="project" value="TreeGrafter"/>
</dbReference>
<feature type="transmembrane region" description="Helical" evidence="10">
    <location>
        <begin position="329"/>
        <end position="351"/>
    </location>
</feature>
<feature type="transmembrane region" description="Helical" evidence="10">
    <location>
        <begin position="294"/>
        <end position="317"/>
    </location>
</feature>
<evidence type="ECO:0000256" key="2">
    <source>
        <dbReference type="ARBA" id="ARBA00010992"/>
    </source>
</evidence>
<feature type="transmembrane region" description="Helical" evidence="10">
    <location>
        <begin position="363"/>
        <end position="383"/>
    </location>
</feature>
<feature type="transmembrane region" description="Helical" evidence="10">
    <location>
        <begin position="395"/>
        <end position="422"/>
    </location>
</feature>
<dbReference type="NCBIfam" id="TIGR00879">
    <property type="entry name" value="SP"/>
    <property type="match status" value="1"/>
</dbReference>
<keyword evidence="13" id="KW-1185">Reference proteome</keyword>
<dbReference type="PROSITE" id="PS50850">
    <property type="entry name" value="MFS"/>
    <property type="match status" value="1"/>
</dbReference>
<keyword evidence="4 10" id="KW-0812">Transmembrane</keyword>
<reference evidence="12 13" key="1">
    <citation type="journal article" date="2017" name="G3 (Bethesda)">
        <title>First Draft Genome Sequence of the Pathogenic Fungus Lomentospora prolificans (Formerly Scedosporium prolificans).</title>
        <authorList>
            <person name="Luo R."/>
            <person name="Zimin A."/>
            <person name="Workman R."/>
            <person name="Fan Y."/>
            <person name="Pertea G."/>
            <person name="Grossman N."/>
            <person name="Wear M.P."/>
            <person name="Jia B."/>
            <person name="Miller H."/>
            <person name="Casadevall A."/>
            <person name="Timp W."/>
            <person name="Zhang S.X."/>
            <person name="Salzberg S.L."/>
        </authorList>
    </citation>
    <scope>NUCLEOTIDE SEQUENCE [LARGE SCALE GENOMIC DNA]</scope>
    <source>
        <strain evidence="12 13">JHH-5317</strain>
    </source>
</reference>
<dbReference type="InterPro" id="IPR036259">
    <property type="entry name" value="MFS_trans_sf"/>
</dbReference>
<dbReference type="PROSITE" id="PS00217">
    <property type="entry name" value="SUGAR_TRANSPORT_2"/>
    <property type="match status" value="1"/>
</dbReference>
<evidence type="ECO:0000256" key="1">
    <source>
        <dbReference type="ARBA" id="ARBA00004141"/>
    </source>
</evidence>
<keyword evidence="6 10" id="KW-0472">Membrane</keyword>
<keyword evidence="3 8" id="KW-0813">Transport</keyword>
<feature type="domain" description="Major facilitator superfamily (MFS) profile" evidence="11">
    <location>
        <begin position="32"/>
        <end position="490"/>
    </location>
</feature>
<name>A0A2N3NE25_9PEZI</name>
<feature type="transmembrane region" description="Helical" evidence="10">
    <location>
        <begin position="434"/>
        <end position="454"/>
    </location>
</feature>
<evidence type="ECO:0000256" key="6">
    <source>
        <dbReference type="ARBA" id="ARBA00023136"/>
    </source>
</evidence>
<dbReference type="Pfam" id="PF00083">
    <property type="entry name" value="Sugar_tr"/>
    <property type="match status" value="1"/>
</dbReference>
<dbReference type="InterPro" id="IPR005829">
    <property type="entry name" value="Sugar_transporter_CS"/>
</dbReference>
<comment type="similarity">
    <text evidence="2 8">Belongs to the major facilitator superfamily. Sugar transporter (TC 2.A.1.1) family.</text>
</comment>
<dbReference type="VEuPathDB" id="FungiDB:jhhlp_002430"/>
<evidence type="ECO:0000256" key="10">
    <source>
        <dbReference type="SAM" id="Phobius"/>
    </source>
</evidence>
<accession>A0A2N3NE25</accession>
<evidence type="ECO:0000256" key="5">
    <source>
        <dbReference type="ARBA" id="ARBA00022989"/>
    </source>
</evidence>
<dbReference type="PANTHER" id="PTHR48022:SF21">
    <property type="entry name" value="QUINATE TRANSPORTER, PUTATIVE (AFU_ORTHOLOGUE AFUA_6G06960)-RELATED"/>
    <property type="match status" value="1"/>
</dbReference>
<dbReference type="FunFam" id="1.20.1250.20:FF:000026">
    <property type="entry name" value="MFS quinate transporter QutD"/>
    <property type="match status" value="1"/>
</dbReference>
<comment type="subcellular location">
    <subcellularLocation>
        <location evidence="1">Membrane</location>
        <topology evidence="1">Multi-pass membrane protein</topology>
    </subcellularLocation>
</comment>
<evidence type="ECO:0000313" key="13">
    <source>
        <dbReference type="Proteomes" id="UP000233524"/>
    </source>
</evidence>
<dbReference type="EMBL" id="NLAX01000008">
    <property type="protein sequence ID" value="PKS10674.1"/>
    <property type="molecule type" value="Genomic_DNA"/>
</dbReference>